<comment type="caution">
    <text evidence="1">The sequence shown here is derived from an EMBL/GenBank/DDBJ whole genome shotgun (WGS) entry which is preliminary data.</text>
</comment>
<dbReference type="PANTHER" id="PTHR23416">
    <property type="entry name" value="SIALIC ACID SYNTHASE-RELATED"/>
    <property type="match status" value="1"/>
</dbReference>
<accession>A0A4R6N5E5</accession>
<dbReference type="PANTHER" id="PTHR23416:SF78">
    <property type="entry name" value="LIPOPOLYSACCHARIDE BIOSYNTHESIS O-ACETYL TRANSFERASE WBBJ-RELATED"/>
    <property type="match status" value="1"/>
</dbReference>
<dbReference type="GO" id="GO:0016740">
    <property type="term" value="F:transferase activity"/>
    <property type="evidence" value="ECO:0007669"/>
    <property type="project" value="UniProtKB-KW"/>
</dbReference>
<dbReference type="SUPFAM" id="SSF51161">
    <property type="entry name" value="Trimeric LpxA-like enzymes"/>
    <property type="match status" value="1"/>
</dbReference>
<evidence type="ECO:0000313" key="1">
    <source>
        <dbReference type="EMBL" id="TDP09452.1"/>
    </source>
</evidence>
<dbReference type="InterPro" id="IPR011004">
    <property type="entry name" value="Trimer_LpxA-like_sf"/>
</dbReference>
<reference evidence="1 2" key="1">
    <citation type="submission" date="2019-03" db="EMBL/GenBank/DDBJ databases">
        <title>Genomic Encyclopedia of Type Strains, Phase IV (KMG-IV): sequencing the most valuable type-strain genomes for metagenomic binning, comparative biology and taxonomic classification.</title>
        <authorList>
            <person name="Goeker M."/>
        </authorList>
    </citation>
    <scope>NUCLEOTIDE SEQUENCE [LARGE SCALE GENOMIC DNA]</scope>
    <source>
        <strain evidence="1 2">DSM 25082</strain>
    </source>
</reference>
<dbReference type="InterPro" id="IPR051159">
    <property type="entry name" value="Hexapeptide_acetyltransf"/>
</dbReference>
<gene>
    <name evidence="1" type="ORF">DFR39_1043</name>
</gene>
<protein>
    <submittedName>
        <fullName evidence="1">Acetyltransferase-like isoleucine patch superfamily enzyme</fullName>
    </submittedName>
</protein>
<dbReference type="OrthoDB" id="272049at2"/>
<dbReference type="Pfam" id="PF14602">
    <property type="entry name" value="Hexapep_2"/>
    <property type="match status" value="1"/>
</dbReference>
<keyword evidence="2" id="KW-1185">Reference proteome</keyword>
<name>A0A4R6N5E5_9BURK</name>
<dbReference type="InterPro" id="IPR001451">
    <property type="entry name" value="Hexapep"/>
</dbReference>
<dbReference type="CDD" id="cd04647">
    <property type="entry name" value="LbH_MAT_like"/>
    <property type="match status" value="1"/>
</dbReference>
<evidence type="ECO:0000313" key="2">
    <source>
        <dbReference type="Proteomes" id="UP000295357"/>
    </source>
</evidence>
<dbReference type="AlphaFoldDB" id="A0A4R6N5E5"/>
<dbReference type="Gene3D" id="2.160.10.10">
    <property type="entry name" value="Hexapeptide repeat proteins"/>
    <property type="match status" value="1"/>
</dbReference>
<dbReference type="RefSeq" id="WP_133603450.1">
    <property type="nucleotide sequence ID" value="NZ_JAUFPJ010000004.1"/>
</dbReference>
<organism evidence="1 2">
    <name type="scientific">Roseateles asaccharophilus</name>
    <dbReference type="NCBI Taxonomy" id="582607"/>
    <lineage>
        <taxon>Bacteria</taxon>
        <taxon>Pseudomonadati</taxon>
        <taxon>Pseudomonadota</taxon>
        <taxon>Betaproteobacteria</taxon>
        <taxon>Burkholderiales</taxon>
        <taxon>Sphaerotilaceae</taxon>
        <taxon>Roseateles</taxon>
    </lineage>
</organism>
<dbReference type="EMBL" id="SNXE01000004">
    <property type="protein sequence ID" value="TDP09452.1"/>
    <property type="molecule type" value="Genomic_DNA"/>
</dbReference>
<sequence length="223" mass="24087">MSKTLQRVERLKSLISAQAPLDLEAWVRSVLVHYFFHVSDRGRIELSDEGPRVLNLLSPTVFKGAGRFRFSSQTVFGVPRSPGAYACSYIESRTPESLIEIGRGTVFNNRTTLISEGAAIRFGQDCLIGPELLVLDSNSHELAPARRREPDRQPREVRVGNNVFIGARVTLLKGVEIGDGCIVSAGAVVTPGFKAPPLSIVAGNPARVIGSVPQDETPPAALS</sequence>
<proteinExistence type="predicted"/>
<dbReference type="Proteomes" id="UP000295357">
    <property type="component" value="Unassembled WGS sequence"/>
</dbReference>
<keyword evidence="1" id="KW-0808">Transferase</keyword>